<evidence type="ECO:0000256" key="15">
    <source>
        <dbReference type="ARBA" id="ARBA00023288"/>
    </source>
</evidence>
<dbReference type="PRINTS" id="PR00237">
    <property type="entry name" value="GPCRRHODOPSN"/>
</dbReference>
<dbReference type="PANTHER" id="PTHR24235">
    <property type="entry name" value="NEUROPEPTIDE Y RECEPTOR"/>
    <property type="match status" value="1"/>
</dbReference>
<evidence type="ECO:0000256" key="14">
    <source>
        <dbReference type="ARBA" id="ARBA00023224"/>
    </source>
</evidence>
<dbReference type="FunFam" id="1.20.1070.10:FF:000062">
    <property type="entry name" value="Neuropeptide Y receptor type 1"/>
    <property type="match status" value="1"/>
</dbReference>
<dbReference type="STRING" id="75743.A0A401NT82"/>
<keyword evidence="5" id="KW-0597">Phosphoprotein</keyword>
<feature type="transmembrane region" description="Helical" evidence="17">
    <location>
        <begin position="113"/>
        <end position="134"/>
    </location>
</feature>
<dbReference type="GO" id="GO:0005886">
    <property type="term" value="C:plasma membrane"/>
    <property type="evidence" value="ECO:0007669"/>
    <property type="project" value="UniProtKB-SubCell"/>
</dbReference>
<dbReference type="GO" id="GO:0043005">
    <property type="term" value="C:neuron projection"/>
    <property type="evidence" value="ECO:0007669"/>
    <property type="project" value="TreeGrafter"/>
</dbReference>
<keyword evidence="7 17" id="KW-1133">Transmembrane helix</keyword>
<dbReference type="Pfam" id="PF00001">
    <property type="entry name" value="7tm_1"/>
    <property type="match status" value="1"/>
</dbReference>
<evidence type="ECO:0000313" key="20">
    <source>
        <dbReference type="Proteomes" id="UP000288216"/>
    </source>
</evidence>
<feature type="transmembrane region" description="Helical" evidence="17">
    <location>
        <begin position="257"/>
        <end position="279"/>
    </location>
</feature>
<keyword evidence="15" id="KW-0449">Lipoprotein</keyword>
<dbReference type="OrthoDB" id="9046662at2759"/>
<dbReference type="PROSITE" id="PS00237">
    <property type="entry name" value="G_PROTEIN_RECEP_F1_1"/>
    <property type="match status" value="1"/>
</dbReference>
<keyword evidence="11" id="KW-1015">Disulfide bond</keyword>
<feature type="transmembrane region" description="Helical" evidence="17">
    <location>
        <begin position="75"/>
        <end position="101"/>
    </location>
</feature>
<proteinExistence type="inferred from homology"/>
<keyword evidence="10" id="KW-0564">Palmitate</keyword>
<evidence type="ECO:0000256" key="7">
    <source>
        <dbReference type="ARBA" id="ARBA00022989"/>
    </source>
</evidence>
<comment type="similarity">
    <text evidence="2 16">Belongs to the G-protein coupled receptor 1 family.</text>
</comment>
<evidence type="ECO:0000256" key="17">
    <source>
        <dbReference type="SAM" id="Phobius"/>
    </source>
</evidence>
<keyword evidence="9 17" id="KW-0472">Membrane</keyword>
<evidence type="ECO:0000313" key="19">
    <source>
        <dbReference type="EMBL" id="GCB64091.1"/>
    </source>
</evidence>
<dbReference type="InterPro" id="IPR017452">
    <property type="entry name" value="GPCR_Rhodpsn_7TM"/>
</dbReference>
<comment type="subcellular location">
    <subcellularLocation>
        <location evidence="1">Cell membrane</location>
        <topology evidence="1">Multi-pass membrane protein</topology>
    </subcellularLocation>
</comment>
<sequence length="371" mass="43242">MDGIAFIYAGNRSDPFNFSERNYTLGHYDQCYSPTAMIFALALVYSAIIILGVFGNLLLITIVMKQKEMHNVTNILIVNLSVSDLLISVMCLPFTFVYTFMDHWIFGEAMCKLNSMIQCISITVSIFSLVLIAVERHQLIINPRGWRPTNKHAYLSIAIMWALALLTSLPFPLFHILTDEQFQYDPKYSKEFAGKYFCIDQWPSENQRLVYTTCLLVMQYFAPLCFIFICYFKIYVRLRRRNNMMDKMRENKYRADENRRITIMLISIVVAFAVCWLPLNIFNAVFDWNYEAINNCHHNLVFSICHLAAMLSTCTNPIFYGFLNKNFQRDLRSILHYCKCSPREEDYEAIAMSTMQTEISKSSLKQTTQIA</sequence>
<reference evidence="19 20" key="1">
    <citation type="journal article" date="2018" name="Nat. Ecol. Evol.">
        <title>Shark genomes provide insights into elasmobranch evolution and the origin of vertebrates.</title>
        <authorList>
            <person name="Hara Y"/>
            <person name="Yamaguchi K"/>
            <person name="Onimaru K"/>
            <person name="Kadota M"/>
            <person name="Koyanagi M"/>
            <person name="Keeley SD"/>
            <person name="Tatsumi K"/>
            <person name="Tanaka K"/>
            <person name="Motone F"/>
            <person name="Kageyama Y"/>
            <person name="Nozu R"/>
            <person name="Adachi N"/>
            <person name="Nishimura O"/>
            <person name="Nakagawa R"/>
            <person name="Tanegashima C"/>
            <person name="Kiyatake I"/>
            <person name="Matsumoto R"/>
            <person name="Murakumo K"/>
            <person name="Nishida K"/>
            <person name="Terakita A"/>
            <person name="Kuratani S"/>
            <person name="Sato K"/>
            <person name="Hyodo S Kuraku.S."/>
        </authorList>
    </citation>
    <scope>NUCLEOTIDE SEQUENCE [LARGE SCALE GENOMIC DNA]</scope>
</reference>
<dbReference type="EMBL" id="BFAA01002722">
    <property type="protein sequence ID" value="GCB64091.1"/>
    <property type="molecule type" value="Genomic_DNA"/>
</dbReference>
<dbReference type="InterPro" id="IPR000351">
    <property type="entry name" value="NPY1_rcpt"/>
</dbReference>
<keyword evidence="13" id="KW-0325">Glycoprotein</keyword>
<evidence type="ECO:0000256" key="12">
    <source>
        <dbReference type="ARBA" id="ARBA00023170"/>
    </source>
</evidence>
<dbReference type="PRINTS" id="PR01013">
    <property type="entry name" value="NRPEPTIDEY1R"/>
</dbReference>
<dbReference type="InterPro" id="IPR000611">
    <property type="entry name" value="NPY_rcpt"/>
</dbReference>
<keyword evidence="12 16" id="KW-0675">Receptor</keyword>
<protein>
    <recommendedName>
        <fullName evidence="3">Neuropeptide Y receptor type 1</fullName>
    </recommendedName>
</protein>
<evidence type="ECO:0000256" key="6">
    <source>
        <dbReference type="ARBA" id="ARBA00022692"/>
    </source>
</evidence>
<evidence type="ECO:0000256" key="3">
    <source>
        <dbReference type="ARBA" id="ARBA00019471"/>
    </source>
</evidence>
<feature type="transmembrane region" description="Helical" evidence="17">
    <location>
        <begin position="299"/>
        <end position="323"/>
    </location>
</feature>
<dbReference type="OMA" id="QFFFHFC"/>
<feature type="transmembrane region" description="Helical" evidence="17">
    <location>
        <begin position="36"/>
        <end position="63"/>
    </location>
</feature>
<feature type="transmembrane region" description="Helical" evidence="17">
    <location>
        <begin position="154"/>
        <end position="177"/>
    </location>
</feature>
<evidence type="ECO:0000256" key="13">
    <source>
        <dbReference type="ARBA" id="ARBA00023180"/>
    </source>
</evidence>
<keyword evidence="6 16" id="KW-0812">Transmembrane</keyword>
<keyword evidence="4" id="KW-1003">Cell membrane</keyword>
<dbReference type="InterPro" id="IPR000276">
    <property type="entry name" value="GPCR_Rhodpsn"/>
</dbReference>
<evidence type="ECO:0000256" key="4">
    <source>
        <dbReference type="ARBA" id="ARBA00022475"/>
    </source>
</evidence>
<keyword evidence="8 16" id="KW-0297">G-protein coupled receptor</keyword>
<name>A0A401NT82_SCYTO</name>
<evidence type="ECO:0000259" key="18">
    <source>
        <dbReference type="PROSITE" id="PS50262"/>
    </source>
</evidence>
<dbReference type="PANTHER" id="PTHR24235:SF24">
    <property type="entry name" value="NEUROPEPTIDE Y RECEPTOR TYPE 1"/>
    <property type="match status" value="1"/>
</dbReference>
<organism evidence="19 20">
    <name type="scientific">Scyliorhinus torazame</name>
    <name type="common">Cloudy catshark</name>
    <name type="synonym">Catulus torazame</name>
    <dbReference type="NCBI Taxonomy" id="75743"/>
    <lineage>
        <taxon>Eukaryota</taxon>
        <taxon>Metazoa</taxon>
        <taxon>Chordata</taxon>
        <taxon>Craniata</taxon>
        <taxon>Vertebrata</taxon>
        <taxon>Chondrichthyes</taxon>
        <taxon>Elasmobranchii</taxon>
        <taxon>Galeomorphii</taxon>
        <taxon>Galeoidea</taxon>
        <taxon>Carcharhiniformes</taxon>
        <taxon>Scyliorhinidae</taxon>
        <taxon>Scyliorhinus</taxon>
    </lineage>
</organism>
<evidence type="ECO:0000256" key="2">
    <source>
        <dbReference type="ARBA" id="ARBA00010663"/>
    </source>
</evidence>
<evidence type="ECO:0000256" key="10">
    <source>
        <dbReference type="ARBA" id="ARBA00023139"/>
    </source>
</evidence>
<gene>
    <name evidence="19" type="ORF">scyTo_0007480</name>
</gene>
<dbReference type="PROSITE" id="PS50262">
    <property type="entry name" value="G_PROTEIN_RECEP_F1_2"/>
    <property type="match status" value="1"/>
</dbReference>
<feature type="domain" description="G-protein coupled receptors family 1 profile" evidence="18">
    <location>
        <begin position="55"/>
        <end position="320"/>
    </location>
</feature>
<keyword evidence="20" id="KW-1185">Reference proteome</keyword>
<keyword evidence="14 16" id="KW-0807">Transducer</keyword>
<evidence type="ECO:0000256" key="1">
    <source>
        <dbReference type="ARBA" id="ARBA00004651"/>
    </source>
</evidence>
<dbReference type="SUPFAM" id="SSF81321">
    <property type="entry name" value="Family A G protein-coupled receptor-like"/>
    <property type="match status" value="1"/>
</dbReference>
<dbReference type="GO" id="GO:0042923">
    <property type="term" value="F:neuropeptide binding"/>
    <property type="evidence" value="ECO:0007669"/>
    <property type="project" value="TreeGrafter"/>
</dbReference>
<evidence type="ECO:0000256" key="11">
    <source>
        <dbReference type="ARBA" id="ARBA00023157"/>
    </source>
</evidence>
<evidence type="ECO:0000256" key="5">
    <source>
        <dbReference type="ARBA" id="ARBA00022553"/>
    </source>
</evidence>
<dbReference type="Proteomes" id="UP000288216">
    <property type="component" value="Unassembled WGS sequence"/>
</dbReference>
<comment type="caution">
    <text evidence="19">The sequence shown here is derived from an EMBL/GenBank/DDBJ whole genome shotgun (WGS) entry which is preliminary data.</text>
</comment>
<feature type="transmembrane region" description="Helical" evidence="17">
    <location>
        <begin position="209"/>
        <end position="236"/>
    </location>
</feature>
<dbReference type="Gene3D" id="1.20.1070.10">
    <property type="entry name" value="Rhodopsin 7-helix transmembrane proteins"/>
    <property type="match status" value="1"/>
</dbReference>
<dbReference type="GO" id="GO:0004983">
    <property type="term" value="F:neuropeptide Y receptor activity"/>
    <property type="evidence" value="ECO:0007669"/>
    <property type="project" value="InterPro"/>
</dbReference>
<dbReference type="AlphaFoldDB" id="A0A401NT82"/>
<dbReference type="PRINTS" id="PR01012">
    <property type="entry name" value="NRPEPTIDEYR"/>
</dbReference>
<evidence type="ECO:0000256" key="9">
    <source>
        <dbReference type="ARBA" id="ARBA00023136"/>
    </source>
</evidence>
<evidence type="ECO:0000256" key="8">
    <source>
        <dbReference type="ARBA" id="ARBA00023040"/>
    </source>
</evidence>
<accession>A0A401NT82</accession>
<evidence type="ECO:0000256" key="16">
    <source>
        <dbReference type="RuleBase" id="RU000688"/>
    </source>
</evidence>